<evidence type="ECO:0000256" key="2">
    <source>
        <dbReference type="ARBA" id="ARBA00022771"/>
    </source>
</evidence>
<dbReference type="VEuPathDB" id="FungiDB:DEHA2G10846g"/>
<dbReference type="KEGG" id="dha:DEHA2G10846g"/>
<dbReference type="Proteomes" id="UP000000599">
    <property type="component" value="Chromosome G"/>
</dbReference>
<feature type="domain" description="MYND-type" evidence="6">
    <location>
        <begin position="94"/>
        <end position="159"/>
    </location>
</feature>
<protein>
    <submittedName>
        <fullName evidence="7">DEHA2G10846p</fullName>
    </submittedName>
</protein>
<dbReference type="EMBL" id="CR382139">
    <property type="protein sequence ID" value="CAG90495.2"/>
    <property type="molecule type" value="Genomic_DNA"/>
</dbReference>
<dbReference type="InterPro" id="IPR046341">
    <property type="entry name" value="SET_dom_sf"/>
</dbReference>
<dbReference type="OrthoDB" id="4008679at2759"/>
<evidence type="ECO:0000256" key="4">
    <source>
        <dbReference type="PROSITE-ProRule" id="PRU00134"/>
    </source>
</evidence>
<dbReference type="CDD" id="cd20071">
    <property type="entry name" value="SET_SMYD"/>
    <property type="match status" value="1"/>
</dbReference>
<dbReference type="RefSeq" id="XP_462014.2">
    <property type="nucleotide sequence ID" value="XM_462014.1"/>
</dbReference>
<dbReference type="HOGENOM" id="CLU_429668_0_0_1"/>
<dbReference type="Gene3D" id="6.10.140.2220">
    <property type="match status" value="1"/>
</dbReference>
<keyword evidence="8" id="KW-1185">Reference proteome</keyword>
<organism evidence="7 8">
    <name type="scientific">Debaryomyces hansenii (strain ATCC 36239 / CBS 767 / BCRC 21394 / JCM 1990 / NBRC 0083 / IGC 2968)</name>
    <name type="common">Yeast</name>
    <name type="synonym">Torulaspora hansenii</name>
    <dbReference type="NCBI Taxonomy" id="284592"/>
    <lineage>
        <taxon>Eukaryota</taxon>
        <taxon>Fungi</taxon>
        <taxon>Dikarya</taxon>
        <taxon>Ascomycota</taxon>
        <taxon>Saccharomycotina</taxon>
        <taxon>Pichiomycetes</taxon>
        <taxon>Debaryomycetaceae</taxon>
        <taxon>Debaryomyces</taxon>
    </lineage>
</organism>
<dbReference type="GO" id="GO:0008270">
    <property type="term" value="F:zinc ion binding"/>
    <property type="evidence" value="ECO:0007669"/>
    <property type="project" value="UniProtKB-KW"/>
</dbReference>
<dbReference type="PANTHER" id="PTHR12197:SF251">
    <property type="entry name" value="EG:BACR7C10.4 PROTEIN"/>
    <property type="match status" value="1"/>
</dbReference>
<dbReference type="Pfam" id="PF01753">
    <property type="entry name" value="zf-MYND"/>
    <property type="match status" value="1"/>
</dbReference>
<dbReference type="InterPro" id="IPR002893">
    <property type="entry name" value="Znf_MYND"/>
</dbReference>
<feature type="domain" description="SET" evidence="5">
    <location>
        <begin position="33"/>
        <end position="313"/>
    </location>
</feature>
<dbReference type="InterPro" id="IPR001214">
    <property type="entry name" value="SET_dom"/>
</dbReference>
<dbReference type="PROSITE" id="PS50280">
    <property type="entry name" value="SET"/>
    <property type="match status" value="1"/>
</dbReference>
<sequence length="725" mass="84249">MDRVYTHDLEKLKYEDGIARLATFEVHGRSSISKLGFGNDDIKLIHGNEGPEKRGIAAKRDLSLNRLVKIFEPKLKTINSLPSESCNDSCKNVCQNCLAASTFIDDEVPNFVGYEKSSPEGIESCISSKMVTCERCRIYKYCNQECYNAHWNQIHRYECQLFGQIMKNSQFKDEDSLSEFIRHGIKLYILCDLDRAYKSRVFDLTSHSSIIDSDDEYSWLHEYTKCIVRAIDLNMDSKLYGYIWKLLCIILVNSSVLMNEYQEAIGFSFDPDFSLLNHSCIPNTLVIPLNHSKFSLVATFPVAENKEILTNYCFTSCPKELRNSELQRRFFFRCNCILCKQKFDWFFSYNCSACGMLLCSLTFKDFFSDDLSKGLVFKNQYNVDFCSNCGKLINKDVLKETRKSHQQLLAIILYDLYNNSLDYKSDDTHISKEKFYEKIKKFMIDVDLVNLSGDKLIEFIDSLQLSTYKVPSHSLNNIRSICIYLRQNKIVPSYCFPLNYVISGFNEYDLISYIGISNLDKDYYVQCLAMKLKIDMQTYFEVKIPGDLTDSKISTMIYFKDISQQLLTLAEVIIKYAIDIPIMNEWIKDKEQLLETLIKCASFLNLQAIDAYLPLSIMNNNYTMLSQLIDIGKQIRYLSTSKNVKSIPKEIPIWYNKNPRNFDDQMFVTHLKELFKFADIPITYKNSNFKLQFADRNRKPLFKPVLLLKSKDMDSLQITNACSNE</sequence>
<accession>Q6BIF7</accession>
<dbReference type="PANTHER" id="PTHR12197">
    <property type="entry name" value="HISTONE-LYSINE N-METHYLTRANSFERASE SMYD"/>
    <property type="match status" value="1"/>
</dbReference>
<dbReference type="SUPFAM" id="SSF82199">
    <property type="entry name" value="SET domain"/>
    <property type="match status" value="1"/>
</dbReference>
<dbReference type="PROSITE" id="PS50865">
    <property type="entry name" value="ZF_MYND_2"/>
    <property type="match status" value="1"/>
</dbReference>
<dbReference type="Gene3D" id="2.170.270.10">
    <property type="entry name" value="SET domain"/>
    <property type="match status" value="1"/>
</dbReference>
<evidence type="ECO:0000313" key="7">
    <source>
        <dbReference type="EMBL" id="CAG90495.2"/>
    </source>
</evidence>
<evidence type="ECO:0000259" key="5">
    <source>
        <dbReference type="PROSITE" id="PS50280"/>
    </source>
</evidence>
<dbReference type="eggNOG" id="KOG2084">
    <property type="taxonomic scope" value="Eukaryota"/>
</dbReference>
<evidence type="ECO:0000313" key="8">
    <source>
        <dbReference type="Proteomes" id="UP000000599"/>
    </source>
</evidence>
<dbReference type="InterPro" id="IPR050869">
    <property type="entry name" value="H3K4_H4K5_MeTrfase"/>
</dbReference>
<dbReference type="STRING" id="284592.Q6BIF7"/>
<proteinExistence type="predicted"/>
<reference evidence="7 8" key="1">
    <citation type="journal article" date="2004" name="Nature">
        <title>Genome evolution in yeasts.</title>
        <authorList>
            <consortium name="Genolevures"/>
            <person name="Dujon B."/>
            <person name="Sherman D."/>
            <person name="Fischer G."/>
            <person name="Durrens P."/>
            <person name="Casaregola S."/>
            <person name="Lafontaine I."/>
            <person name="de Montigny J."/>
            <person name="Marck C."/>
            <person name="Neuveglise C."/>
            <person name="Talla E."/>
            <person name="Goffard N."/>
            <person name="Frangeul L."/>
            <person name="Aigle M."/>
            <person name="Anthouard V."/>
            <person name="Babour A."/>
            <person name="Barbe V."/>
            <person name="Barnay S."/>
            <person name="Blanchin S."/>
            <person name="Beckerich J.M."/>
            <person name="Beyne E."/>
            <person name="Bleykasten C."/>
            <person name="Boisrame A."/>
            <person name="Boyer J."/>
            <person name="Cattolico L."/>
            <person name="Confanioleri F."/>
            <person name="de Daruvar A."/>
            <person name="Despons L."/>
            <person name="Fabre E."/>
            <person name="Fairhead C."/>
            <person name="Ferry-Dumazet H."/>
            <person name="Groppi A."/>
            <person name="Hantraye F."/>
            <person name="Hennequin C."/>
            <person name="Jauniaux N."/>
            <person name="Joyet P."/>
            <person name="Kachouri R."/>
            <person name="Kerrest A."/>
            <person name="Koszul R."/>
            <person name="Lemaire M."/>
            <person name="Lesur I."/>
            <person name="Ma L."/>
            <person name="Muller H."/>
            <person name="Nicaud J.M."/>
            <person name="Nikolski M."/>
            <person name="Oztas S."/>
            <person name="Ozier-Kalogeropoulos O."/>
            <person name="Pellenz S."/>
            <person name="Potier S."/>
            <person name="Richard G.F."/>
            <person name="Straub M.L."/>
            <person name="Suleau A."/>
            <person name="Swennene D."/>
            <person name="Tekaia F."/>
            <person name="Wesolowski-Louvel M."/>
            <person name="Westhof E."/>
            <person name="Wirth B."/>
            <person name="Zeniou-Meyer M."/>
            <person name="Zivanovic I."/>
            <person name="Bolotin-Fukuhara M."/>
            <person name="Thierry A."/>
            <person name="Bouchier C."/>
            <person name="Caudron B."/>
            <person name="Scarpelli C."/>
            <person name="Gaillardin C."/>
            <person name="Weissenbach J."/>
            <person name="Wincker P."/>
            <person name="Souciet J.L."/>
        </authorList>
    </citation>
    <scope>NUCLEOTIDE SEQUENCE [LARGE SCALE GENOMIC DNA]</scope>
    <source>
        <strain evidence="8">ATCC 36239 / CBS 767 / BCRC 21394 / JCM 1990 / NBRC 0083 / IGC 2968</strain>
    </source>
</reference>
<evidence type="ECO:0000259" key="6">
    <source>
        <dbReference type="PROSITE" id="PS50865"/>
    </source>
</evidence>
<dbReference type="AlphaFoldDB" id="Q6BIF7"/>
<evidence type="ECO:0000256" key="1">
    <source>
        <dbReference type="ARBA" id="ARBA00022723"/>
    </source>
</evidence>
<name>Q6BIF7_DEBHA</name>
<dbReference type="InParanoid" id="Q6BIF7"/>
<dbReference type="GeneID" id="2904918"/>
<keyword evidence="3" id="KW-0862">Zinc</keyword>
<gene>
    <name evidence="7" type="ordered locus">DEHA2G10846g</name>
</gene>
<keyword evidence="2 4" id="KW-0863">Zinc-finger</keyword>
<evidence type="ECO:0000256" key="3">
    <source>
        <dbReference type="ARBA" id="ARBA00022833"/>
    </source>
</evidence>
<dbReference type="OMA" id="DDTHISK"/>
<dbReference type="GO" id="GO:0005634">
    <property type="term" value="C:nucleus"/>
    <property type="evidence" value="ECO:0007669"/>
    <property type="project" value="TreeGrafter"/>
</dbReference>
<dbReference type="Gene3D" id="1.10.220.160">
    <property type="match status" value="1"/>
</dbReference>
<keyword evidence="1" id="KW-0479">Metal-binding</keyword>